<gene>
    <name evidence="2" type="ORF">HYFRA_00001764</name>
</gene>
<name>A0A9N9KMF7_9HELO</name>
<protein>
    <submittedName>
        <fullName evidence="2">Uncharacterized protein</fullName>
    </submittedName>
</protein>
<keyword evidence="1" id="KW-0732">Signal</keyword>
<dbReference type="Proteomes" id="UP000696280">
    <property type="component" value="Unassembled WGS sequence"/>
</dbReference>
<keyword evidence="3" id="KW-1185">Reference proteome</keyword>
<reference evidence="2" key="1">
    <citation type="submission" date="2021-07" db="EMBL/GenBank/DDBJ databases">
        <authorList>
            <person name="Durling M."/>
        </authorList>
    </citation>
    <scope>NUCLEOTIDE SEQUENCE</scope>
</reference>
<dbReference type="AlphaFoldDB" id="A0A9N9KMF7"/>
<feature type="chain" id="PRO_5040166715" evidence="1">
    <location>
        <begin position="20"/>
        <end position="225"/>
    </location>
</feature>
<evidence type="ECO:0000313" key="2">
    <source>
        <dbReference type="EMBL" id="CAG8948645.1"/>
    </source>
</evidence>
<accession>A0A9N9KMF7</accession>
<proteinExistence type="predicted"/>
<organism evidence="2 3">
    <name type="scientific">Hymenoscyphus fraxineus</name>
    <dbReference type="NCBI Taxonomy" id="746836"/>
    <lineage>
        <taxon>Eukaryota</taxon>
        <taxon>Fungi</taxon>
        <taxon>Dikarya</taxon>
        <taxon>Ascomycota</taxon>
        <taxon>Pezizomycotina</taxon>
        <taxon>Leotiomycetes</taxon>
        <taxon>Helotiales</taxon>
        <taxon>Helotiaceae</taxon>
        <taxon>Hymenoscyphus</taxon>
    </lineage>
</organism>
<dbReference type="EMBL" id="CAJVRL010000001">
    <property type="protein sequence ID" value="CAG8948645.1"/>
    <property type="molecule type" value="Genomic_DNA"/>
</dbReference>
<feature type="signal peptide" evidence="1">
    <location>
        <begin position="1"/>
        <end position="19"/>
    </location>
</feature>
<evidence type="ECO:0000313" key="3">
    <source>
        <dbReference type="Proteomes" id="UP000696280"/>
    </source>
</evidence>
<evidence type="ECO:0000256" key="1">
    <source>
        <dbReference type="SAM" id="SignalP"/>
    </source>
</evidence>
<sequence>MLFPNVFAAAAVLSTLVTGLPVGDRPNGIAIMGIARRNAEPDNPLKKAGKGVLKVIKVATWSAPKKIVALSAEQIRPAIPRPVFGGIGGNKRSVGIVRRNAEPQNPIKKIVTFFKKQSSKVHPLPLPKVIKTKGHRRSEDITYQNAEPVKSIKARNAEPQNPFKKIVKAVKKITKPNTNNKVYPFAMRPTFGGLRVVGFGQDDLPDPFQEKTWISGSDVRVGVRG</sequence>
<comment type="caution">
    <text evidence="2">The sequence shown here is derived from an EMBL/GenBank/DDBJ whole genome shotgun (WGS) entry which is preliminary data.</text>
</comment>